<reference evidence="1" key="2">
    <citation type="journal article" date="2024" name="Plant">
        <title>Genomic evolution and insights into agronomic trait innovations of Sesamum species.</title>
        <authorList>
            <person name="Miao H."/>
            <person name="Wang L."/>
            <person name="Qu L."/>
            <person name="Liu H."/>
            <person name="Sun Y."/>
            <person name="Le M."/>
            <person name="Wang Q."/>
            <person name="Wei S."/>
            <person name="Zheng Y."/>
            <person name="Lin W."/>
            <person name="Duan Y."/>
            <person name="Cao H."/>
            <person name="Xiong S."/>
            <person name="Wang X."/>
            <person name="Wei L."/>
            <person name="Li C."/>
            <person name="Ma Q."/>
            <person name="Ju M."/>
            <person name="Zhao R."/>
            <person name="Li G."/>
            <person name="Mu C."/>
            <person name="Tian Q."/>
            <person name="Mei H."/>
            <person name="Zhang T."/>
            <person name="Gao T."/>
            <person name="Zhang H."/>
        </authorList>
    </citation>
    <scope>NUCLEOTIDE SEQUENCE</scope>
    <source>
        <strain evidence="1">G02</strain>
    </source>
</reference>
<accession>A0AAW2TH62</accession>
<gene>
    <name evidence="1" type="ORF">Sradi_2031000</name>
</gene>
<dbReference type="EMBL" id="JACGWJ010000008">
    <property type="protein sequence ID" value="KAL0403902.1"/>
    <property type="molecule type" value="Genomic_DNA"/>
</dbReference>
<proteinExistence type="predicted"/>
<reference evidence="1" key="1">
    <citation type="submission" date="2020-06" db="EMBL/GenBank/DDBJ databases">
        <authorList>
            <person name="Li T."/>
            <person name="Hu X."/>
            <person name="Zhang T."/>
            <person name="Song X."/>
            <person name="Zhang H."/>
            <person name="Dai N."/>
            <person name="Sheng W."/>
            <person name="Hou X."/>
            <person name="Wei L."/>
        </authorList>
    </citation>
    <scope>NUCLEOTIDE SEQUENCE</scope>
    <source>
        <strain evidence="1">G02</strain>
        <tissue evidence="1">Leaf</tissue>
    </source>
</reference>
<comment type="caution">
    <text evidence="1">The sequence shown here is derived from an EMBL/GenBank/DDBJ whole genome shotgun (WGS) entry which is preliminary data.</text>
</comment>
<organism evidence="1">
    <name type="scientific">Sesamum radiatum</name>
    <name type="common">Black benniseed</name>
    <dbReference type="NCBI Taxonomy" id="300843"/>
    <lineage>
        <taxon>Eukaryota</taxon>
        <taxon>Viridiplantae</taxon>
        <taxon>Streptophyta</taxon>
        <taxon>Embryophyta</taxon>
        <taxon>Tracheophyta</taxon>
        <taxon>Spermatophyta</taxon>
        <taxon>Magnoliopsida</taxon>
        <taxon>eudicotyledons</taxon>
        <taxon>Gunneridae</taxon>
        <taxon>Pentapetalae</taxon>
        <taxon>asterids</taxon>
        <taxon>lamiids</taxon>
        <taxon>Lamiales</taxon>
        <taxon>Pedaliaceae</taxon>
        <taxon>Sesamum</taxon>
    </lineage>
</organism>
<evidence type="ECO:0000313" key="1">
    <source>
        <dbReference type="EMBL" id="KAL0403902.1"/>
    </source>
</evidence>
<protein>
    <submittedName>
        <fullName evidence="1">Uncharacterized protein</fullName>
    </submittedName>
</protein>
<dbReference type="AlphaFoldDB" id="A0AAW2TH62"/>
<sequence>MFFRKVLMLEDLRKLFYLSRNVSTYVGEDLTCYPVTVNFEGQNESVREIPFGDQDYAVLRFSIDHLKTKARLKLSSRTTFKLNLVA</sequence>
<name>A0AAW2TH62_SESRA</name>